<dbReference type="RefSeq" id="XP_030987064.1">
    <property type="nucleotide sequence ID" value="XM_031122419.1"/>
</dbReference>
<feature type="region of interest" description="Disordered" evidence="1">
    <location>
        <begin position="1"/>
        <end position="54"/>
    </location>
</feature>
<name>A0A6P8BJ85_PYRGI</name>
<dbReference type="Proteomes" id="UP000515153">
    <property type="component" value="Unplaced"/>
</dbReference>
<accession>A0A6P8BJ85</accession>
<evidence type="ECO:0000313" key="3">
    <source>
        <dbReference type="RefSeq" id="XP_030987064.1"/>
    </source>
</evidence>
<gene>
    <name evidence="3" type="ORF">PgNI_02352</name>
</gene>
<keyword evidence="2" id="KW-1185">Reference proteome</keyword>
<reference evidence="3" key="1">
    <citation type="journal article" date="2019" name="Mol. Biol. Evol.">
        <title>Blast fungal genomes show frequent chromosomal changes, gene gains and losses, and effector gene turnover.</title>
        <authorList>
            <person name="Gomez Luciano L.B."/>
            <person name="Jason Tsai I."/>
            <person name="Chuma I."/>
            <person name="Tosa Y."/>
            <person name="Chen Y.H."/>
            <person name="Li J.Y."/>
            <person name="Li M.Y."/>
            <person name="Jade Lu M.Y."/>
            <person name="Nakayashiki H."/>
            <person name="Li W.H."/>
        </authorList>
    </citation>
    <scope>NUCLEOTIDE SEQUENCE</scope>
    <source>
        <strain evidence="3">NI907</strain>
    </source>
</reference>
<reference evidence="3" key="2">
    <citation type="submission" date="2019-10" db="EMBL/GenBank/DDBJ databases">
        <authorList>
            <consortium name="NCBI Genome Project"/>
        </authorList>
    </citation>
    <scope>NUCLEOTIDE SEQUENCE</scope>
    <source>
        <strain evidence="3">NI907</strain>
    </source>
</reference>
<organism evidence="2 3">
    <name type="scientific">Pyricularia grisea</name>
    <name type="common">Crabgrass-specific blast fungus</name>
    <name type="synonym">Magnaporthe grisea</name>
    <dbReference type="NCBI Taxonomy" id="148305"/>
    <lineage>
        <taxon>Eukaryota</taxon>
        <taxon>Fungi</taxon>
        <taxon>Dikarya</taxon>
        <taxon>Ascomycota</taxon>
        <taxon>Pezizomycotina</taxon>
        <taxon>Sordariomycetes</taxon>
        <taxon>Sordariomycetidae</taxon>
        <taxon>Magnaporthales</taxon>
        <taxon>Pyriculariaceae</taxon>
        <taxon>Pyricularia</taxon>
    </lineage>
</organism>
<reference evidence="3" key="3">
    <citation type="submission" date="2025-08" db="UniProtKB">
        <authorList>
            <consortium name="RefSeq"/>
        </authorList>
    </citation>
    <scope>IDENTIFICATION</scope>
    <source>
        <strain evidence="3">NI907</strain>
    </source>
</reference>
<feature type="compositionally biased region" description="Polar residues" evidence="1">
    <location>
        <begin position="14"/>
        <end position="45"/>
    </location>
</feature>
<sequence length="98" mass="10722">MTNNKPVPLAIEDSYQNTPKASSSTLQSPCCSFKQRNVPTPTTEAQPADHPDLRPITMKHNSFLFIFALMGSINACKSHKGVVAWTVLCCRDTGDTVL</sequence>
<dbReference type="AlphaFoldDB" id="A0A6P8BJ85"/>
<proteinExistence type="predicted"/>
<evidence type="ECO:0000313" key="2">
    <source>
        <dbReference type="Proteomes" id="UP000515153"/>
    </source>
</evidence>
<evidence type="ECO:0000256" key="1">
    <source>
        <dbReference type="SAM" id="MobiDB-lite"/>
    </source>
</evidence>
<dbReference type="KEGG" id="pgri:PgNI_02352"/>
<dbReference type="GeneID" id="41957331"/>
<protein>
    <submittedName>
        <fullName evidence="3">Uncharacterized protein</fullName>
    </submittedName>
</protein>